<gene>
    <name evidence="7" type="primary">rplV</name>
    <name evidence="11" type="ORF">A3H70_04475</name>
</gene>
<comment type="similarity">
    <text evidence="1 7 8">Belongs to the universal ribosomal protein uL22 family.</text>
</comment>
<evidence type="ECO:0000256" key="4">
    <source>
        <dbReference type="ARBA" id="ARBA00022980"/>
    </source>
</evidence>
<comment type="function">
    <text evidence="7">The globular domain of the protein is located near the polypeptide exit tunnel on the outside of the subunit, while an extended beta-hairpin is found that lines the wall of the exit tunnel in the center of the 70S ribosome.</text>
</comment>
<dbReference type="EMBL" id="MHKO01000023">
    <property type="protein sequence ID" value="OGY92341.1"/>
    <property type="molecule type" value="Genomic_DNA"/>
</dbReference>
<evidence type="ECO:0000256" key="1">
    <source>
        <dbReference type="ARBA" id="ARBA00009451"/>
    </source>
</evidence>
<keyword evidence="2 7" id="KW-0699">rRNA-binding</keyword>
<comment type="caution">
    <text evidence="11">The sequence shown here is derived from an EMBL/GenBank/DDBJ whole genome shotgun (WGS) entry which is preliminary data.</text>
</comment>
<dbReference type="NCBIfam" id="TIGR01044">
    <property type="entry name" value="rplV_bact"/>
    <property type="match status" value="1"/>
</dbReference>
<dbReference type="GO" id="GO:0019843">
    <property type="term" value="F:rRNA binding"/>
    <property type="evidence" value="ECO:0007669"/>
    <property type="project" value="UniProtKB-UniRule"/>
</dbReference>
<dbReference type="PROSITE" id="PS00464">
    <property type="entry name" value="RIBOSOMAL_L22"/>
    <property type="match status" value="1"/>
</dbReference>
<dbReference type="PANTHER" id="PTHR13501">
    <property type="entry name" value="CHLOROPLAST 50S RIBOSOMAL PROTEIN L22-RELATED"/>
    <property type="match status" value="1"/>
</dbReference>
<dbReference type="Gene3D" id="3.90.470.10">
    <property type="entry name" value="Ribosomal protein L22/L17"/>
    <property type="match status" value="1"/>
</dbReference>
<evidence type="ECO:0000313" key="11">
    <source>
        <dbReference type="EMBL" id="OGY92341.1"/>
    </source>
</evidence>
<evidence type="ECO:0000256" key="8">
    <source>
        <dbReference type="RuleBase" id="RU004005"/>
    </source>
</evidence>
<keyword evidence="3 7" id="KW-0694">RNA-binding</keyword>
<dbReference type="GO" id="GO:0003735">
    <property type="term" value="F:structural constituent of ribosome"/>
    <property type="evidence" value="ECO:0007669"/>
    <property type="project" value="InterPro"/>
</dbReference>
<evidence type="ECO:0000256" key="7">
    <source>
        <dbReference type="HAMAP-Rule" id="MF_01331"/>
    </source>
</evidence>
<accession>A0A1G2BTA7</accession>
<dbReference type="Proteomes" id="UP000178109">
    <property type="component" value="Unassembled WGS sequence"/>
</dbReference>
<name>A0A1G2BTA7_9BACT</name>
<comment type="subunit">
    <text evidence="7 9">Part of the 50S ribosomal subunit.</text>
</comment>
<dbReference type="AlphaFoldDB" id="A0A1G2BTA7"/>
<dbReference type="PANTHER" id="PTHR13501:SF8">
    <property type="entry name" value="LARGE RIBOSOMAL SUBUNIT PROTEIN UL22M"/>
    <property type="match status" value="1"/>
</dbReference>
<dbReference type="InterPro" id="IPR001063">
    <property type="entry name" value="Ribosomal_uL22"/>
</dbReference>
<evidence type="ECO:0000256" key="5">
    <source>
        <dbReference type="ARBA" id="ARBA00023274"/>
    </source>
</evidence>
<dbReference type="InterPro" id="IPR036394">
    <property type="entry name" value="Ribosomal_uL22_sf"/>
</dbReference>
<comment type="function">
    <text evidence="7 10">This protein binds specifically to 23S rRNA; its binding is stimulated by other ribosomal proteins, e.g., L4, L17, and L20. It is important during the early stages of 50S assembly. It makes multiple contacts with different domains of the 23S rRNA in the assembled 50S subunit and ribosome.</text>
</comment>
<evidence type="ECO:0000256" key="10">
    <source>
        <dbReference type="RuleBase" id="RU004008"/>
    </source>
</evidence>
<evidence type="ECO:0000256" key="2">
    <source>
        <dbReference type="ARBA" id="ARBA00022730"/>
    </source>
</evidence>
<organism evidence="11 12">
    <name type="scientific">Candidatus Komeilibacteria bacterium RIFCSPLOWO2_02_FULL_48_11</name>
    <dbReference type="NCBI Taxonomy" id="1798553"/>
    <lineage>
        <taxon>Bacteria</taxon>
        <taxon>Candidatus Komeiliibacteriota</taxon>
    </lineage>
</organism>
<dbReference type="GO" id="GO:0006412">
    <property type="term" value="P:translation"/>
    <property type="evidence" value="ECO:0007669"/>
    <property type="project" value="UniProtKB-UniRule"/>
</dbReference>
<dbReference type="STRING" id="1798553.A3H70_04475"/>
<evidence type="ECO:0000256" key="6">
    <source>
        <dbReference type="ARBA" id="ARBA00035207"/>
    </source>
</evidence>
<reference evidence="11 12" key="1">
    <citation type="journal article" date="2016" name="Nat. Commun.">
        <title>Thousands of microbial genomes shed light on interconnected biogeochemical processes in an aquifer system.</title>
        <authorList>
            <person name="Anantharaman K."/>
            <person name="Brown C.T."/>
            <person name="Hug L.A."/>
            <person name="Sharon I."/>
            <person name="Castelle C.J."/>
            <person name="Probst A.J."/>
            <person name="Thomas B.C."/>
            <person name="Singh A."/>
            <person name="Wilkins M.J."/>
            <person name="Karaoz U."/>
            <person name="Brodie E.L."/>
            <person name="Williams K.H."/>
            <person name="Hubbard S.S."/>
            <person name="Banfield J.F."/>
        </authorList>
    </citation>
    <scope>NUCLEOTIDE SEQUENCE [LARGE SCALE GENOMIC DNA]</scope>
</reference>
<keyword evidence="5 7" id="KW-0687">Ribonucleoprotein</keyword>
<protein>
    <recommendedName>
        <fullName evidence="6 7">Large ribosomal subunit protein uL22</fullName>
    </recommendedName>
</protein>
<dbReference type="GO" id="GO:0022625">
    <property type="term" value="C:cytosolic large ribosomal subunit"/>
    <property type="evidence" value="ECO:0007669"/>
    <property type="project" value="TreeGrafter"/>
</dbReference>
<dbReference type="InterPro" id="IPR047867">
    <property type="entry name" value="Ribosomal_uL22_bac/org-type"/>
</dbReference>
<dbReference type="Pfam" id="PF00237">
    <property type="entry name" value="Ribosomal_L22"/>
    <property type="match status" value="1"/>
</dbReference>
<sequence>MEIKATAKFIRQSPRKVRLAAALIKNLPIQEAQEQLKVLPKRAAVTVLKVLNSAIANAEHNRQLKKDSLFVARVFVDQGPTLKRFRARAFGRGAPIKKRTSHLTIVLAEKVIVAKEIKKAVKDKEVVKKKD</sequence>
<evidence type="ECO:0000256" key="9">
    <source>
        <dbReference type="RuleBase" id="RU004006"/>
    </source>
</evidence>
<dbReference type="InterPro" id="IPR005727">
    <property type="entry name" value="Ribosomal_uL22_bac/chlpt-type"/>
</dbReference>
<evidence type="ECO:0000313" key="12">
    <source>
        <dbReference type="Proteomes" id="UP000178109"/>
    </source>
</evidence>
<keyword evidence="4 7" id="KW-0689">Ribosomal protein</keyword>
<evidence type="ECO:0000256" key="3">
    <source>
        <dbReference type="ARBA" id="ARBA00022884"/>
    </source>
</evidence>
<proteinExistence type="inferred from homology"/>
<dbReference type="HAMAP" id="MF_01331_B">
    <property type="entry name" value="Ribosomal_uL22_B"/>
    <property type="match status" value="1"/>
</dbReference>
<dbReference type="InterPro" id="IPR018260">
    <property type="entry name" value="Ribosomal_uL22_CS"/>
</dbReference>
<dbReference type="SUPFAM" id="SSF54843">
    <property type="entry name" value="Ribosomal protein L22"/>
    <property type="match status" value="1"/>
</dbReference>